<dbReference type="Pfam" id="PF01019">
    <property type="entry name" value="G_glu_transpept"/>
    <property type="match status" value="1"/>
</dbReference>
<dbReference type="RefSeq" id="WP_179236457.1">
    <property type="nucleotide sequence ID" value="NZ_JACBNQ010000001.1"/>
</dbReference>
<dbReference type="InterPro" id="IPR043137">
    <property type="entry name" value="GGT_ssub_C"/>
</dbReference>
<dbReference type="PANTHER" id="PTHR43881:SF1">
    <property type="entry name" value="GAMMA-GLUTAMYLTRANSPEPTIDASE (AFU_ORTHOLOGUE AFUA_4G13580)"/>
    <property type="match status" value="1"/>
</dbReference>
<sequence>MNFKPEEYKYSSKRNVVYGHKGMVATSQPLAAQAGLEILKKGGNAVDAAIATAACLTVVEPTSNGLGSDAFAIVWFKDKIYGLNGSGYSPYSISIDKLKERGLKEIPKYGVIPVMVPGAPAAWSELSKKFGKLSLIEVLQPAINYARYGFTVSVNVKQAWDEAYHIYRSEKGEEFKHWFDTFTKNGTTPKFGELWKLPHHAETLKSIGETYGESYYKGHIADKFDSFFKQYKGFITKEDLMDYKPEWVEPISINYKGYDVLEIPPNGQGLVALMALNILKDFDFKYKDDSDTYHKQIEAIKLAFADGQKYITDANHMKADIKKILSDSYGRLRKESIKNTALTPEVGDPNSGGTVYLCTADDEGNMVSYIQSNYSGFGSGMVIPETGIALQNRGHNFSFDDCHDNCLLPHKKTYHTIIPGFLMKDGKAVGPFGVMGAFMQPQGHVQVVTNLIDFNMNPQEAIDAPRWQWIKDKQIQVEQDVPNHIINDLISRGHEVKIQPEVSTFGRGQMILRTEEGTLCGGTEKRTDGHIAVW</sequence>
<organism evidence="1 2">
    <name type="scientific">Sedimentibacter hydroxybenzoicus DSM 7310</name>
    <dbReference type="NCBI Taxonomy" id="1123245"/>
    <lineage>
        <taxon>Bacteria</taxon>
        <taxon>Bacillati</taxon>
        <taxon>Bacillota</taxon>
        <taxon>Tissierellia</taxon>
        <taxon>Sedimentibacter</taxon>
    </lineage>
</organism>
<proteinExistence type="predicted"/>
<name>A0A974BH16_SEDHY</name>
<keyword evidence="2" id="KW-1185">Reference proteome</keyword>
<dbReference type="InterPro" id="IPR052896">
    <property type="entry name" value="GGT-like_enzyme"/>
</dbReference>
<evidence type="ECO:0000313" key="2">
    <source>
        <dbReference type="Proteomes" id="UP000611629"/>
    </source>
</evidence>
<dbReference type="SUPFAM" id="SSF56235">
    <property type="entry name" value="N-terminal nucleophile aminohydrolases (Ntn hydrolases)"/>
    <property type="match status" value="1"/>
</dbReference>
<dbReference type="PRINTS" id="PR01210">
    <property type="entry name" value="GGTRANSPTASE"/>
</dbReference>
<dbReference type="Gene3D" id="3.60.20.40">
    <property type="match status" value="1"/>
</dbReference>
<dbReference type="EMBL" id="JACBNQ010000001">
    <property type="protein sequence ID" value="NYB72781.1"/>
    <property type="molecule type" value="Genomic_DNA"/>
</dbReference>
<dbReference type="InterPro" id="IPR029055">
    <property type="entry name" value="Ntn_hydrolases_N"/>
</dbReference>
<comment type="caution">
    <text evidence="1">The sequence shown here is derived from an EMBL/GenBank/DDBJ whole genome shotgun (WGS) entry which is preliminary data.</text>
</comment>
<dbReference type="PANTHER" id="PTHR43881">
    <property type="entry name" value="GAMMA-GLUTAMYLTRANSPEPTIDASE (AFU_ORTHOLOGUE AFUA_4G13580)"/>
    <property type="match status" value="1"/>
</dbReference>
<evidence type="ECO:0000313" key="1">
    <source>
        <dbReference type="EMBL" id="NYB72781.1"/>
    </source>
</evidence>
<dbReference type="AlphaFoldDB" id="A0A974BH16"/>
<accession>A0A974BH16</accession>
<gene>
    <name evidence="1" type="ORF">HZF24_01350</name>
</gene>
<dbReference type="Gene3D" id="1.10.246.230">
    <property type="match status" value="1"/>
</dbReference>
<dbReference type="Proteomes" id="UP000611629">
    <property type="component" value="Unassembled WGS sequence"/>
</dbReference>
<reference evidence="1" key="1">
    <citation type="submission" date="2020-07" db="EMBL/GenBank/DDBJ databases">
        <title>Genomic analysis of a strain of Sedimentibacter Hydroxybenzoicus DSM7310.</title>
        <authorList>
            <person name="Ma S."/>
        </authorList>
    </citation>
    <scope>NUCLEOTIDE SEQUENCE</scope>
    <source>
        <strain evidence="1">DSM 7310</strain>
    </source>
</reference>
<protein>
    <submittedName>
        <fullName evidence="1">Gamma-glutamyltransferase family protein</fullName>
    </submittedName>
</protein>